<dbReference type="SFLD" id="SFLDS00003">
    <property type="entry name" value="Haloacid_Dehalogenase"/>
    <property type="match status" value="1"/>
</dbReference>
<dbReference type="Pfam" id="PF00702">
    <property type="entry name" value="Hydrolase"/>
    <property type="match status" value="1"/>
</dbReference>
<sequence>MPIDLICLDADDTLWHNETFFRLTQARFAELVAPYADEAIIPDRLAAAERRNLAIYGYGVKGFTLSMLETALELAGDDLPAAVTAEILAAGREMMRHPVEPLDGVPEALAALAGRGRLVLVTKGDLFHQEAKLAASGLGEHFSGVEIVSEKHADLYARIFARHGVRPERAVMAGNSVKSDVLPALEAGGHAALVPYPLVWAHEAAAPPHAHPRFRELPSLRDLAGWIDELD</sequence>
<dbReference type="RefSeq" id="WP_216326676.1">
    <property type="nucleotide sequence ID" value="NZ_JAHKRT010000008.1"/>
</dbReference>
<gene>
    <name evidence="2" type="ORF">KOF26_14875</name>
</gene>
<dbReference type="SFLD" id="SFLDG01129">
    <property type="entry name" value="C1.5:_HAD__Beta-PGM__Phosphata"/>
    <property type="match status" value="1"/>
</dbReference>
<comment type="caution">
    <text evidence="2">The sequence shown here is derived from an EMBL/GenBank/DDBJ whole genome shotgun (WGS) entry which is preliminary data.</text>
</comment>
<dbReference type="PANTHER" id="PTHR43316">
    <property type="entry name" value="HYDROLASE, HALOACID DELAHOGENASE-RELATED"/>
    <property type="match status" value="1"/>
</dbReference>
<dbReference type="EMBL" id="JAHKRT010000008">
    <property type="protein sequence ID" value="MBU3079141.1"/>
    <property type="molecule type" value="Genomic_DNA"/>
</dbReference>
<dbReference type="InterPro" id="IPR051540">
    <property type="entry name" value="S-2-haloacid_dehalogenase"/>
</dbReference>
<protein>
    <submittedName>
        <fullName evidence="2">HAD family hydrolase</fullName>
    </submittedName>
</protein>
<dbReference type="PANTHER" id="PTHR43316:SF8">
    <property type="entry name" value="HAD FAMILY HYDROLASE"/>
    <property type="match status" value="1"/>
</dbReference>
<evidence type="ECO:0000313" key="3">
    <source>
        <dbReference type="Proteomes" id="UP000776276"/>
    </source>
</evidence>
<evidence type="ECO:0000313" key="2">
    <source>
        <dbReference type="EMBL" id="MBU3079141.1"/>
    </source>
</evidence>
<dbReference type="Proteomes" id="UP000776276">
    <property type="component" value="Unassembled WGS sequence"/>
</dbReference>
<name>A0ABS6BLG3_9SPHN</name>
<keyword evidence="1 2" id="KW-0378">Hydrolase</keyword>
<dbReference type="GO" id="GO:0016787">
    <property type="term" value="F:hydrolase activity"/>
    <property type="evidence" value="ECO:0007669"/>
    <property type="project" value="UniProtKB-KW"/>
</dbReference>
<keyword evidence="3" id="KW-1185">Reference proteome</keyword>
<proteinExistence type="predicted"/>
<evidence type="ECO:0000256" key="1">
    <source>
        <dbReference type="ARBA" id="ARBA00022801"/>
    </source>
</evidence>
<reference evidence="2 3" key="1">
    <citation type="submission" date="2021-06" db="EMBL/GenBank/DDBJ databases">
        <title>Sphingomonas sp. XMGL2, whole genome shotgun sequencing project.</title>
        <authorList>
            <person name="Zhao G."/>
            <person name="Shen L."/>
        </authorList>
    </citation>
    <scope>NUCLEOTIDE SEQUENCE [LARGE SCALE GENOMIC DNA]</scope>
    <source>
        <strain evidence="2 3">XMGL2</strain>
    </source>
</reference>
<accession>A0ABS6BLG3</accession>
<organism evidence="2 3">
    <name type="scientific">Sphingomonas quercus</name>
    <dbReference type="NCBI Taxonomy" id="2842451"/>
    <lineage>
        <taxon>Bacteria</taxon>
        <taxon>Pseudomonadati</taxon>
        <taxon>Pseudomonadota</taxon>
        <taxon>Alphaproteobacteria</taxon>
        <taxon>Sphingomonadales</taxon>
        <taxon>Sphingomonadaceae</taxon>
        <taxon>Sphingomonas</taxon>
    </lineage>
</organism>